<comment type="caution">
    <text evidence="2">The sequence shown here is derived from an EMBL/GenBank/DDBJ whole genome shotgun (WGS) entry which is preliminary data.</text>
</comment>
<evidence type="ECO:0000256" key="1">
    <source>
        <dbReference type="SAM" id="MobiDB-lite"/>
    </source>
</evidence>
<organism evidence="2 3">
    <name type="scientific">Heracleum sosnowskyi</name>
    <dbReference type="NCBI Taxonomy" id="360622"/>
    <lineage>
        <taxon>Eukaryota</taxon>
        <taxon>Viridiplantae</taxon>
        <taxon>Streptophyta</taxon>
        <taxon>Embryophyta</taxon>
        <taxon>Tracheophyta</taxon>
        <taxon>Spermatophyta</taxon>
        <taxon>Magnoliopsida</taxon>
        <taxon>eudicotyledons</taxon>
        <taxon>Gunneridae</taxon>
        <taxon>Pentapetalae</taxon>
        <taxon>asterids</taxon>
        <taxon>campanulids</taxon>
        <taxon>Apiales</taxon>
        <taxon>Apiaceae</taxon>
        <taxon>Apioideae</taxon>
        <taxon>apioid superclade</taxon>
        <taxon>Tordylieae</taxon>
        <taxon>Tordyliinae</taxon>
        <taxon>Heracleum</taxon>
    </lineage>
</organism>
<dbReference type="AlphaFoldDB" id="A0AAD8GTD7"/>
<dbReference type="EMBL" id="JAUIZM010000011">
    <property type="protein sequence ID" value="KAK1354892.1"/>
    <property type="molecule type" value="Genomic_DNA"/>
</dbReference>
<name>A0AAD8GTD7_9APIA</name>
<reference evidence="2" key="2">
    <citation type="submission" date="2023-05" db="EMBL/GenBank/DDBJ databases">
        <authorList>
            <person name="Schelkunov M.I."/>
        </authorList>
    </citation>
    <scope>NUCLEOTIDE SEQUENCE</scope>
    <source>
        <strain evidence="2">Hsosn_3</strain>
        <tissue evidence="2">Leaf</tissue>
    </source>
</reference>
<protein>
    <submittedName>
        <fullName evidence="2">Uncharacterized protein</fullName>
    </submittedName>
</protein>
<sequence>MSTSKSRKKTRFEVIPENAPFQDEELRSLGDETPSEHTADEAPSEHQTEQEEISRKRKKSSIDTEQSDQDKPYQKKERKKKARCWPYLDTIVENNIKIAVCKMCKTRM</sequence>
<evidence type="ECO:0000313" key="3">
    <source>
        <dbReference type="Proteomes" id="UP001237642"/>
    </source>
</evidence>
<gene>
    <name evidence="2" type="ORF">POM88_048148</name>
</gene>
<feature type="region of interest" description="Disordered" evidence="1">
    <location>
        <begin position="1"/>
        <end position="81"/>
    </location>
</feature>
<proteinExistence type="predicted"/>
<dbReference type="Proteomes" id="UP001237642">
    <property type="component" value="Unassembled WGS sequence"/>
</dbReference>
<reference evidence="2" key="1">
    <citation type="submission" date="2023-02" db="EMBL/GenBank/DDBJ databases">
        <title>Genome of toxic invasive species Heracleum sosnowskyi carries increased number of genes despite the absence of recent whole-genome duplications.</title>
        <authorList>
            <person name="Schelkunov M."/>
            <person name="Shtratnikova V."/>
            <person name="Makarenko M."/>
            <person name="Klepikova A."/>
            <person name="Omelchenko D."/>
            <person name="Novikova G."/>
            <person name="Obukhova E."/>
            <person name="Bogdanov V."/>
            <person name="Penin A."/>
            <person name="Logacheva M."/>
        </authorList>
    </citation>
    <scope>NUCLEOTIDE SEQUENCE</scope>
    <source>
        <strain evidence="2">Hsosn_3</strain>
        <tissue evidence="2">Leaf</tissue>
    </source>
</reference>
<feature type="compositionally biased region" description="Basic residues" evidence="1">
    <location>
        <begin position="1"/>
        <end position="10"/>
    </location>
</feature>
<keyword evidence="3" id="KW-1185">Reference proteome</keyword>
<feature type="compositionally biased region" description="Basic and acidic residues" evidence="1">
    <location>
        <begin position="24"/>
        <end position="54"/>
    </location>
</feature>
<accession>A0AAD8GTD7</accession>
<evidence type="ECO:0000313" key="2">
    <source>
        <dbReference type="EMBL" id="KAK1354892.1"/>
    </source>
</evidence>